<comment type="similarity">
    <text evidence="2">Belongs to the membrane fusion protein (MFP) (TC 8.A.1) family.</text>
</comment>
<reference evidence="7 8" key="1">
    <citation type="journal article" date="2016" name="Nat. Commun.">
        <title>Thousands of microbial genomes shed light on interconnected biogeochemical processes in an aquifer system.</title>
        <authorList>
            <person name="Anantharaman K."/>
            <person name="Brown C.T."/>
            <person name="Hug L.A."/>
            <person name="Sharon I."/>
            <person name="Castelle C.J."/>
            <person name="Probst A.J."/>
            <person name="Thomas B.C."/>
            <person name="Singh A."/>
            <person name="Wilkins M.J."/>
            <person name="Karaoz U."/>
            <person name="Brodie E.L."/>
            <person name="Williams K.H."/>
            <person name="Hubbard S.S."/>
            <person name="Banfield J.F."/>
        </authorList>
    </citation>
    <scope>NUCLEOTIDE SEQUENCE [LARGE SCALE GENOMIC DNA]</scope>
</reference>
<dbReference type="Gene3D" id="1.10.287.470">
    <property type="entry name" value="Helix hairpin bin"/>
    <property type="match status" value="1"/>
</dbReference>
<comment type="subcellular location">
    <subcellularLocation>
        <location evidence="1">Cell envelope</location>
    </subcellularLocation>
</comment>
<keyword evidence="5" id="KW-0472">Membrane</keyword>
<gene>
    <name evidence="7" type="ORF">A2319_02610</name>
</gene>
<dbReference type="GO" id="GO:0022857">
    <property type="term" value="F:transmembrane transporter activity"/>
    <property type="evidence" value="ECO:0007669"/>
    <property type="project" value="InterPro"/>
</dbReference>
<evidence type="ECO:0000256" key="5">
    <source>
        <dbReference type="SAM" id="Phobius"/>
    </source>
</evidence>
<feature type="coiled-coil region" evidence="4">
    <location>
        <begin position="105"/>
        <end position="267"/>
    </location>
</feature>
<dbReference type="PANTHER" id="PTHR32347">
    <property type="entry name" value="EFFLUX SYSTEM COMPONENT YKNX-RELATED"/>
    <property type="match status" value="1"/>
</dbReference>
<evidence type="ECO:0000256" key="4">
    <source>
        <dbReference type="SAM" id="Coils"/>
    </source>
</evidence>
<evidence type="ECO:0000313" key="7">
    <source>
        <dbReference type="EMBL" id="OGY85632.1"/>
    </source>
</evidence>
<dbReference type="Proteomes" id="UP000176420">
    <property type="component" value="Unassembled WGS sequence"/>
</dbReference>
<evidence type="ECO:0000256" key="1">
    <source>
        <dbReference type="ARBA" id="ARBA00004196"/>
    </source>
</evidence>
<dbReference type="Gene3D" id="2.40.30.170">
    <property type="match status" value="1"/>
</dbReference>
<dbReference type="SUPFAM" id="SSF111369">
    <property type="entry name" value="HlyD-like secretion proteins"/>
    <property type="match status" value="2"/>
</dbReference>
<feature type="domain" description="CzcB-like C-terminal circularly permuted SH3-like" evidence="6">
    <location>
        <begin position="460"/>
        <end position="511"/>
    </location>
</feature>
<dbReference type="Pfam" id="PF25975">
    <property type="entry name" value="CzcB_C"/>
    <property type="match status" value="1"/>
</dbReference>
<dbReference type="GO" id="GO:0030313">
    <property type="term" value="C:cell envelope"/>
    <property type="evidence" value="ECO:0007669"/>
    <property type="project" value="UniProtKB-SubCell"/>
</dbReference>
<dbReference type="NCBIfam" id="TIGR01730">
    <property type="entry name" value="RND_mfp"/>
    <property type="match status" value="1"/>
</dbReference>
<dbReference type="AlphaFoldDB" id="A0A1G2B931"/>
<dbReference type="PANTHER" id="PTHR32347:SF23">
    <property type="entry name" value="BLL5650 PROTEIN"/>
    <property type="match status" value="1"/>
</dbReference>
<keyword evidence="5" id="KW-1133">Transmembrane helix</keyword>
<evidence type="ECO:0000313" key="8">
    <source>
        <dbReference type="Proteomes" id="UP000176420"/>
    </source>
</evidence>
<dbReference type="InterPro" id="IPR006143">
    <property type="entry name" value="RND_pump_MFP"/>
</dbReference>
<dbReference type="InterPro" id="IPR058649">
    <property type="entry name" value="CzcB_C"/>
</dbReference>
<evidence type="ECO:0000256" key="2">
    <source>
        <dbReference type="ARBA" id="ARBA00009477"/>
    </source>
</evidence>
<protein>
    <recommendedName>
        <fullName evidence="6">CzcB-like C-terminal circularly permuted SH3-like domain-containing protein</fullName>
    </recommendedName>
</protein>
<dbReference type="Gene3D" id="2.40.50.100">
    <property type="match status" value="1"/>
</dbReference>
<proteinExistence type="inferred from homology"/>
<accession>A0A1G2B931</accession>
<dbReference type="Gene3D" id="2.40.420.20">
    <property type="match status" value="1"/>
</dbReference>
<evidence type="ECO:0000259" key="6">
    <source>
        <dbReference type="Pfam" id="PF25975"/>
    </source>
</evidence>
<sequence>MSKASPKKNNHKKRNWIIVVIVVLIIGMVGYYYKILSGKETQVQQPVYQPITVKRNNIEIAFTTDGQASALVENLNFATSGTVKEIAVRVGDVVSVGDMLAKLDEEKLQEQINQAQANYNKTVADYKQVTGVDLATKDAVVNSNAEQLDKQNDIYNTQVTNAQNNYDAAIKKEEEALADLKEKKSDLENDLTALKEDQTALAEDLETLAAELTTLEATIPVNQEAVASKENAIDAKETAIDNNEKAIANTEEAIKDVKVDIKEQEADIATTKHTEQDKVNATIASEQQKVTTVEGALTTAQKQRDQTYGSRNASAETVNANLAVLKTAQQNLKDAILHAPANGVIAEINYAVGETVTQNQTKPFAKLQDSKQPVPQVEVFAEEGEAVKISKDMAVKVAFDLYDGEDFAGKVQFLSPIATIDQNDYNTYQVLIDLIDPQKSILDGMLGEVRFITKEVPNVIVIPIDAVYQQNGVTVVTVVTNQENQTRTVETGFTDGKVVEIKSGLEEGEQVLSLVQPS</sequence>
<comment type="caution">
    <text evidence="7">The sequence shown here is derived from an EMBL/GenBank/DDBJ whole genome shotgun (WGS) entry which is preliminary data.</text>
</comment>
<name>A0A1G2B931_9BACT</name>
<keyword evidence="5" id="KW-0812">Transmembrane</keyword>
<feature type="transmembrane region" description="Helical" evidence="5">
    <location>
        <begin position="16"/>
        <end position="33"/>
    </location>
</feature>
<dbReference type="GO" id="GO:0016020">
    <property type="term" value="C:membrane"/>
    <property type="evidence" value="ECO:0007669"/>
    <property type="project" value="InterPro"/>
</dbReference>
<dbReference type="EMBL" id="MHKI01000030">
    <property type="protein sequence ID" value="OGY85632.1"/>
    <property type="molecule type" value="Genomic_DNA"/>
</dbReference>
<evidence type="ECO:0000256" key="3">
    <source>
        <dbReference type="ARBA" id="ARBA00023054"/>
    </source>
</evidence>
<organism evidence="7 8">
    <name type="scientific">Candidatus Kerfeldbacteria bacterium RIFOXYB2_FULL_38_14</name>
    <dbReference type="NCBI Taxonomy" id="1798547"/>
    <lineage>
        <taxon>Bacteria</taxon>
        <taxon>Candidatus Kerfeldiibacteriota</taxon>
    </lineage>
</organism>
<keyword evidence="3 4" id="KW-0175">Coiled coil</keyword>
<dbReference type="InterPro" id="IPR050465">
    <property type="entry name" value="UPF0194_transport"/>
</dbReference>